<keyword evidence="4" id="KW-1185">Reference proteome</keyword>
<organism evidence="3 4">
    <name type="scientific">Vibrio casei</name>
    <dbReference type="NCBI Taxonomy" id="673372"/>
    <lineage>
        <taxon>Bacteria</taxon>
        <taxon>Pseudomonadati</taxon>
        <taxon>Pseudomonadota</taxon>
        <taxon>Gammaproteobacteria</taxon>
        <taxon>Vibrionales</taxon>
        <taxon>Vibrionaceae</taxon>
        <taxon>Vibrio</taxon>
    </lineage>
</organism>
<dbReference type="AlphaFoldDB" id="A0A368LFJ4"/>
<evidence type="ECO:0000259" key="2">
    <source>
        <dbReference type="Pfam" id="PF13400"/>
    </source>
</evidence>
<dbReference type="Pfam" id="PF13400">
    <property type="entry name" value="Tad"/>
    <property type="match status" value="1"/>
</dbReference>
<name>A0A368LFJ4_9VIBR</name>
<evidence type="ECO:0000256" key="1">
    <source>
        <dbReference type="SAM" id="Phobius"/>
    </source>
</evidence>
<reference evidence="3 4" key="1">
    <citation type="journal article" date="2017" name="Elife">
        <title>Extensive horizontal gene transfer in cheese-associated bacteria.</title>
        <authorList>
            <person name="Bonham K.S."/>
            <person name="Wolfe B.E."/>
            <person name="Dutton R.J."/>
        </authorList>
    </citation>
    <scope>NUCLEOTIDE SEQUENCE [LARGE SCALE GENOMIC DNA]</scope>
    <source>
        <strain evidence="3 4">JB196</strain>
    </source>
</reference>
<comment type="caution">
    <text evidence="3">The sequence shown here is derived from an EMBL/GenBank/DDBJ whole genome shotgun (WGS) entry which is preliminary data.</text>
</comment>
<gene>
    <name evidence="3" type="ORF">CIK83_17805</name>
</gene>
<keyword evidence="1" id="KW-0472">Membrane</keyword>
<evidence type="ECO:0000313" key="3">
    <source>
        <dbReference type="EMBL" id="RCS68359.1"/>
    </source>
</evidence>
<dbReference type="EMBL" id="QPGL01000005">
    <property type="protein sequence ID" value="RCS68359.1"/>
    <property type="molecule type" value="Genomic_DNA"/>
</dbReference>
<feature type="transmembrane region" description="Helical" evidence="1">
    <location>
        <begin position="12"/>
        <end position="32"/>
    </location>
</feature>
<keyword evidence="1" id="KW-1133">Transmembrane helix</keyword>
<dbReference type="Proteomes" id="UP000252479">
    <property type="component" value="Unassembled WGS sequence"/>
</dbReference>
<keyword evidence="1" id="KW-0812">Transmembrane</keyword>
<dbReference type="InterPro" id="IPR028087">
    <property type="entry name" value="Tad_N"/>
</dbReference>
<dbReference type="GeneID" id="303190779"/>
<accession>A0A368LFJ4</accession>
<sequence length="516" mass="54340">MKTSIVRKQRGALGLMMAMIMLVLVLFAALAIDMARLTYQQQALQSVADIAALEVSRSNPYYIDPDNSSGIESDLETKYQSEGKVDTLMVEFGSAAIVDNYWTFSDTPPSTPSFDEDYSASQVVVTKTVPKSMIAGGLFNGETVELTATAAIQKSGVVRFGIGTELLSIDADQSALLNSLFSGVLGTSVNLSAVSYQGLANTQIMLGSLVNEATLGSIDGVLNSNLELANLSEFLKLDGGVGALLSQVSTLDVKVGDILGITPGKESAALATTLSALDIIRAATIYAGNGESGISIPTVDADILGLTSSTASLDIISAPKFKVALLPIKAGDEPSVETEQVNLELFNKVNVLGLAGVNINIRAKGAEAKAKIIDSNMDENGRYIDIEITRNLASIDIDEISVKLLVTLLKARPTVELTNNNIIDEVRVYLSEIPEDGMYTKVLSNNNLGINVEANVSIVGLSLGLGLLDANSILGSLISELLSKLLLPTLSTVGVSLNNATLWVDAAGTTQYGIIK</sequence>
<proteinExistence type="predicted"/>
<protein>
    <recommendedName>
        <fullName evidence="2">Putative Flp pilus-assembly TadG-like N-terminal domain-containing protein</fullName>
    </recommendedName>
</protein>
<dbReference type="RefSeq" id="WP_086959320.1">
    <property type="nucleotide sequence ID" value="NZ_FUKS01000010.1"/>
</dbReference>
<evidence type="ECO:0000313" key="4">
    <source>
        <dbReference type="Proteomes" id="UP000252479"/>
    </source>
</evidence>
<feature type="domain" description="Putative Flp pilus-assembly TadG-like N-terminal" evidence="2">
    <location>
        <begin position="14"/>
        <end position="53"/>
    </location>
</feature>